<evidence type="ECO:0000313" key="2">
    <source>
        <dbReference type="EMBL" id="MFD2679439.1"/>
    </source>
</evidence>
<evidence type="ECO:0000256" key="1">
    <source>
        <dbReference type="SAM" id="Phobius"/>
    </source>
</evidence>
<proteinExistence type="predicted"/>
<name>A0ABW5RLP9_9BACI</name>
<accession>A0ABW5RLP9</accession>
<dbReference type="Proteomes" id="UP001597506">
    <property type="component" value="Unassembled WGS sequence"/>
</dbReference>
<keyword evidence="3" id="KW-1185">Reference proteome</keyword>
<protein>
    <submittedName>
        <fullName evidence="2">Ethanolamine utilization protein EutH</fullName>
    </submittedName>
</protein>
<dbReference type="EMBL" id="JBHUMF010000002">
    <property type="protein sequence ID" value="MFD2679439.1"/>
    <property type="molecule type" value="Genomic_DNA"/>
</dbReference>
<organism evidence="2 3">
    <name type="scientific">Bacillus seohaeanensis</name>
    <dbReference type="NCBI Taxonomy" id="284580"/>
    <lineage>
        <taxon>Bacteria</taxon>
        <taxon>Bacillati</taxon>
        <taxon>Bacillota</taxon>
        <taxon>Bacilli</taxon>
        <taxon>Bacillales</taxon>
        <taxon>Bacillaceae</taxon>
        <taxon>Bacillus</taxon>
    </lineage>
</organism>
<feature type="transmembrane region" description="Helical" evidence="1">
    <location>
        <begin position="141"/>
        <end position="159"/>
    </location>
</feature>
<dbReference type="RefSeq" id="WP_377932074.1">
    <property type="nucleotide sequence ID" value="NZ_JBHUMF010000002.1"/>
</dbReference>
<feature type="transmembrane region" description="Helical" evidence="1">
    <location>
        <begin position="236"/>
        <end position="254"/>
    </location>
</feature>
<evidence type="ECO:0000313" key="3">
    <source>
        <dbReference type="Proteomes" id="UP001597506"/>
    </source>
</evidence>
<dbReference type="PANTHER" id="PTHR40089">
    <property type="entry name" value="ETHANOLAMINE UTILIZATION PROTEIN EUTH"/>
    <property type="match status" value="1"/>
</dbReference>
<feature type="transmembrane region" description="Helical" evidence="1">
    <location>
        <begin position="165"/>
        <end position="184"/>
    </location>
</feature>
<dbReference type="NCBIfam" id="NF011667">
    <property type="entry name" value="PRK15086.1-3"/>
    <property type="match status" value="1"/>
</dbReference>
<feature type="transmembrane region" description="Helical" evidence="1">
    <location>
        <begin position="204"/>
        <end position="224"/>
    </location>
</feature>
<dbReference type="Pfam" id="PF04346">
    <property type="entry name" value="EutH"/>
    <property type="match status" value="1"/>
</dbReference>
<feature type="transmembrane region" description="Helical" evidence="1">
    <location>
        <begin position="329"/>
        <end position="351"/>
    </location>
</feature>
<sequence length="364" mass="39133">MNDFIIYLITVFIILGGIDKLIGNKFGLGEKFTSAFHSMGALALSMIGVISLSPVLANLLIPIVTPIYTKIGADPSMFASTVFALDMGGHKLSMEMAKDPESAAFSWVFLGTMMGPTLVFTIPVALNIIPKKEQPYFAKGILIGLVTIPFGCIAGGFLAGFEVEWMIINLLPTIILAILITFFISKFPGITIKVFMGFSKLVEIIVVIGLLLIMLETLVGIKVLEGMLPLSDSLEIIGNITIVLAGAFPLIYVLQKLLKKPFERLGNKINLNEYSLIGFLTSLAHHVPMFANISNMDDRGKVINTAFAVSGSFVMGSHLGFVAAVDKDYIVPMIVGKLTAGVLAALIAFIVTKEKEVTTPSLAA</sequence>
<feature type="transmembrane region" description="Helical" evidence="1">
    <location>
        <begin position="35"/>
        <end position="61"/>
    </location>
</feature>
<dbReference type="PIRSF" id="PIRSF019466">
    <property type="entry name" value="EutH"/>
    <property type="match status" value="1"/>
</dbReference>
<feature type="transmembrane region" description="Helical" evidence="1">
    <location>
        <begin position="6"/>
        <end position="23"/>
    </location>
</feature>
<keyword evidence="1" id="KW-1133">Transmembrane helix</keyword>
<reference evidence="3" key="1">
    <citation type="journal article" date="2019" name="Int. J. Syst. Evol. Microbiol.">
        <title>The Global Catalogue of Microorganisms (GCM) 10K type strain sequencing project: providing services to taxonomists for standard genome sequencing and annotation.</title>
        <authorList>
            <consortium name="The Broad Institute Genomics Platform"/>
            <consortium name="The Broad Institute Genome Sequencing Center for Infectious Disease"/>
            <person name="Wu L."/>
            <person name="Ma J."/>
        </authorList>
    </citation>
    <scope>NUCLEOTIDE SEQUENCE [LARGE SCALE GENOMIC DNA]</scope>
    <source>
        <strain evidence="3">KCTC 3913</strain>
    </source>
</reference>
<gene>
    <name evidence="2" type="primary">eutH</name>
    <name evidence="2" type="ORF">ACFSUL_01610</name>
</gene>
<keyword evidence="1" id="KW-0472">Membrane</keyword>
<comment type="caution">
    <text evidence="2">The sequence shown here is derived from an EMBL/GenBank/DDBJ whole genome shotgun (WGS) entry which is preliminary data.</text>
</comment>
<dbReference type="InterPro" id="IPR007441">
    <property type="entry name" value="EutH"/>
</dbReference>
<dbReference type="PANTHER" id="PTHR40089:SF1">
    <property type="entry name" value="ETHANOLAMINE PERMEASE EUTH-RELATED"/>
    <property type="match status" value="1"/>
</dbReference>
<feature type="transmembrane region" description="Helical" evidence="1">
    <location>
        <begin position="302"/>
        <end position="323"/>
    </location>
</feature>
<feature type="transmembrane region" description="Helical" evidence="1">
    <location>
        <begin position="104"/>
        <end position="129"/>
    </location>
</feature>
<keyword evidence="1" id="KW-0812">Transmembrane</keyword>